<protein>
    <submittedName>
        <fullName evidence="9">Tubulin--tyrosine ligase-like protein 9</fullName>
    </submittedName>
</protein>
<dbReference type="AlphaFoldDB" id="A0A0R3T8S1"/>
<evidence type="ECO:0000256" key="2">
    <source>
        <dbReference type="ARBA" id="ARBA00022490"/>
    </source>
</evidence>
<feature type="region of interest" description="Disordered" evidence="6">
    <location>
        <begin position="146"/>
        <end position="199"/>
    </location>
</feature>
<dbReference type="WBParaSite" id="HNAJ_0000345901-mRNA-1">
    <property type="protein sequence ID" value="HNAJ_0000345901-mRNA-1"/>
    <property type="gene ID" value="HNAJ_0000345901"/>
</dbReference>
<evidence type="ECO:0000256" key="5">
    <source>
        <dbReference type="ARBA" id="ARBA00022840"/>
    </source>
</evidence>
<name>A0A0R3T8S1_RODNA</name>
<keyword evidence="4" id="KW-0547">Nucleotide-binding</keyword>
<dbReference type="GO" id="GO:0015630">
    <property type="term" value="C:microtubule cytoskeleton"/>
    <property type="evidence" value="ECO:0007669"/>
    <property type="project" value="TreeGrafter"/>
</dbReference>
<evidence type="ECO:0000313" key="9">
    <source>
        <dbReference type="WBParaSite" id="HNAJ_0000345901-mRNA-1"/>
    </source>
</evidence>
<keyword evidence="5" id="KW-0067">ATP-binding</keyword>
<comment type="subcellular location">
    <subcellularLocation>
        <location evidence="1">Cytoplasm</location>
    </subcellularLocation>
</comment>
<dbReference type="EMBL" id="UZAE01002026">
    <property type="protein sequence ID" value="VDN99317.1"/>
    <property type="molecule type" value="Genomic_DNA"/>
</dbReference>
<evidence type="ECO:0000313" key="8">
    <source>
        <dbReference type="Proteomes" id="UP000278807"/>
    </source>
</evidence>
<dbReference type="PANTHER" id="PTHR45870">
    <property type="entry name" value="TUBULIN MONOGLYCYLASE TTLL3"/>
    <property type="match status" value="1"/>
</dbReference>
<feature type="compositionally biased region" description="Basic and acidic residues" evidence="6">
    <location>
        <begin position="176"/>
        <end position="185"/>
    </location>
</feature>
<evidence type="ECO:0000256" key="1">
    <source>
        <dbReference type="ARBA" id="ARBA00004496"/>
    </source>
</evidence>
<evidence type="ECO:0000256" key="3">
    <source>
        <dbReference type="ARBA" id="ARBA00022598"/>
    </source>
</evidence>
<dbReference type="OrthoDB" id="202825at2759"/>
<reference evidence="9" key="1">
    <citation type="submission" date="2017-02" db="UniProtKB">
        <authorList>
            <consortium name="WormBaseParasite"/>
        </authorList>
    </citation>
    <scope>IDENTIFICATION</scope>
</reference>
<dbReference type="InterPro" id="IPR004344">
    <property type="entry name" value="TTL/TTLL_fam"/>
</dbReference>
<dbReference type="PANTHER" id="PTHR45870:SF2">
    <property type="entry name" value="TUBULIN MONOGLYCYLASE TTLL3"/>
    <property type="match status" value="1"/>
</dbReference>
<feature type="compositionally biased region" description="Polar residues" evidence="6">
    <location>
        <begin position="146"/>
        <end position="156"/>
    </location>
</feature>
<dbReference type="InterPro" id="IPR051437">
    <property type="entry name" value="TTLL_monoglycylase"/>
</dbReference>
<feature type="region of interest" description="Disordered" evidence="6">
    <location>
        <begin position="247"/>
        <end position="267"/>
    </location>
</feature>
<dbReference type="GO" id="GO:0005737">
    <property type="term" value="C:cytoplasm"/>
    <property type="evidence" value="ECO:0007669"/>
    <property type="project" value="UniProtKB-SubCell"/>
</dbReference>
<dbReference type="Pfam" id="PF03133">
    <property type="entry name" value="TTL"/>
    <property type="match status" value="1"/>
</dbReference>
<keyword evidence="3" id="KW-0436">Ligase</keyword>
<keyword evidence="2" id="KW-0963">Cytoplasm</keyword>
<evidence type="ECO:0000313" key="7">
    <source>
        <dbReference type="EMBL" id="VDN99317.1"/>
    </source>
</evidence>
<dbReference type="GO" id="GO:0005524">
    <property type="term" value="F:ATP binding"/>
    <property type="evidence" value="ECO:0007669"/>
    <property type="project" value="UniProtKB-KW"/>
</dbReference>
<proteinExistence type="predicted"/>
<keyword evidence="8" id="KW-1185">Reference proteome</keyword>
<dbReference type="STRING" id="102285.A0A0R3T8S1"/>
<dbReference type="PROSITE" id="PS51221">
    <property type="entry name" value="TTL"/>
    <property type="match status" value="1"/>
</dbReference>
<evidence type="ECO:0000256" key="6">
    <source>
        <dbReference type="SAM" id="MobiDB-lite"/>
    </source>
</evidence>
<accession>A0A0R3T8S1</accession>
<dbReference type="GO" id="GO:0070736">
    <property type="term" value="F:protein-glycine ligase activity, initiating"/>
    <property type="evidence" value="ECO:0007669"/>
    <property type="project" value="TreeGrafter"/>
</dbReference>
<dbReference type="SUPFAM" id="SSF56059">
    <property type="entry name" value="Glutathione synthetase ATP-binding domain-like"/>
    <property type="match status" value="1"/>
</dbReference>
<reference evidence="7 8" key="2">
    <citation type="submission" date="2018-11" db="EMBL/GenBank/DDBJ databases">
        <authorList>
            <consortium name="Pathogen Informatics"/>
        </authorList>
    </citation>
    <scope>NUCLEOTIDE SEQUENCE [LARGE SCALE GENOMIC DNA]</scope>
</reference>
<sequence>MILHLSQVQNCGSPSALIYTYTWSLGHKEIWERRILPDMQKAIINSMQCSQVAIDVRRSCFELYGADFMISGDDLRPWLIEINASPCMAPSTSVTNDLTARVLEDTLKVIIDKRTNRNCDVGEFVLLCKQKPNALGSCQRHDNTKSFSTEYPQEQPSLKPIANGVEKSSRGLNSHSSRDLNEKPRFGAYSEGKTPSADRQTIQVQTTNKLNGIGSTLFHRGSSVKRASSPMVLRASTVTFDANSQCNEKDTTHQRNGVMPTPKSNSKRLFADRFRRAATTATSGDSS</sequence>
<evidence type="ECO:0000256" key="4">
    <source>
        <dbReference type="ARBA" id="ARBA00022741"/>
    </source>
</evidence>
<dbReference type="Gene3D" id="3.30.470.20">
    <property type="entry name" value="ATP-grasp fold, B domain"/>
    <property type="match status" value="1"/>
</dbReference>
<gene>
    <name evidence="7" type="ORF">HNAJ_LOCUS3458</name>
</gene>
<dbReference type="Proteomes" id="UP000278807">
    <property type="component" value="Unassembled WGS sequence"/>
</dbReference>
<organism evidence="9">
    <name type="scientific">Rodentolepis nana</name>
    <name type="common">Dwarf tapeworm</name>
    <name type="synonym">Hymenolepis nana</name>
    <dbReference type="NCBI Taxonomy" id="102285"/>
    <lineage>
        <taxon>Eukaryota</taxon>
        <taxon>Metazoa</taxon>
        <taxon>Spiralia</taxon>
        <taxon>Lophotrochozoa</taxon>
        <taxon>Platyhelminthes</taxon>
        <taxon>Cestoda</taxon>
        <taxon>Eucestoda</taxon>
        <taxon>Cyclophyllidea</taxon>
        <taxon>Hymenolepididae</taxon>
        <taxon>Rodentolepis</taxon>
    </lineage>
</organism>